<evidence type="ECO:0000313" key="1">
    <source>
        <dbReference type="EMBL" id="KAK2631011.1"/>
    </source>
</evidence>
<protein>
    <submittedName>
        <fullName evidence="1">Uncharacterized protein</fullName>
    </submittedName>
</protein>
<reference evidence="1 2" key="1">
    <citation type="journal article" date="2014" name="Nature">
        <title>The genome of Eucalyptus grandis.</title>
        <authorList>
            <person name="Myburg A.A."/>
            <person name="Grattapaglia D."/>
            <person name="Tuskan G.A."/>
            <person name="Hellsten U."/>
            <person name="Hayes R.D."/>
            <person name="Grimwood J."/>
            <person name="Jenkins J."/>
            <person name="Lindquist E."/>
            <person name="Tice H."/>
            <person name="Bauer D."/>
            <person name="Goodstein D.M."/>
            <person name="Dubchak I."/>
            <person name="Poliakov A."/>
            <person name="Mizrachi E."/>
            <person name="Kullan A.R."/>
            <person name="Hussey S.G."/>
            <person name="Pinard D."/>
            <person name="van der Merwe K."/>
            <person name="Singh P."/>
            <person name="van Jaarsveld I."/>
            <person name="Silva-Junior O.B."/>
            <person name="Togawa R.C."/>
            <person name="Pappas M.R."/>
            <person name="Faria D.A."/>
            <person name="Sansaloni C.P."/>
            <person name="Petroli C.D."/>
            <person name="Yang X."/>
            <person name="Ranjan P."/>
            <person name="Tschaplinski T.J."/>
            <person name="Ye C.Y."/>
            <person name="Li T."/>
            <person name="Sterck L."/>
            <person name="Vanneste K."/>
            <person name="Murat F."/>
            <person name="Soler M."/>
            <person name="Clemente H.S."/>
            <person name="Saidi N."/>
            <person name="Cassan-Wang H."/>
            <person name="Dunand C."/>
            <person name="Hefer C.A."/>
            <person name="Bornberg-Bauer E."/>
            <person name="Kersting A.R."/>
            <person name="Vining K."/>
            <person name="Amarasinghe V."/>
            <person name="Ranik M."/>
            <person name="Naithani S."/>
            <person name="Elser J."/>
            <person name="Boyd A.E."/>
            <person name="Liston A."/>
            <person name="Spatafora J.W."/>
            <person name="Dharmwardhana P."/>
            <person name="Raja R."/>
            <person name="Sullivan C."/>
            <person name="Romanel E."/>
            <person name="Alves-Ferreira M."/>
            <person name="Kulheim C."/>
            <person name="Foley W."/>
            <person name="Carocha V."/>
            <person name="Paiva J."/>
            <person name="Kudrna D."/>
            <person name="Brommonschenkel S.H."/>
            <person name="Pasquali G."/>
            <person name="Byrne M."/>
            <person name="Rigault P."/>
            <person name="Tibbits J."/>
            <person name="Spokevicius A."/>
            <person name="Jones R.C."/>
            <person name="Steane D.A."/>
            <person name="Vaillancourt R.E."/>
            <person name="Potts B.M."/>
            <person name="Joubert F."/>
            <person name="Barry K."/>
            <person name="Pappas G.J."/>
            <person name="Strauss S.H."/>
            <person name="Jaiswal P."/>
            <person name="Grima-Pettenati J."/>
            <person name="Salse J."/>
            <person name="Van de Peer Y."/>
            <person name="Rokhsar D.S."/>
            <person name="Schmutz J."/>
        </authorList>
    </citation>
    <scope>NUCLEOTIDE SEQUENCE [LARGE SCALE GENOMIC DNA]</scope>
    <source>
        <strain evidence="2">cv. BRASUZ1</strain>
        <tissue evidence="1">Leaf extractions</tissue>
    </source>
</reference>
<keyword evidence="2" id="KW-1185">Reference proteome</keyword>
<gene>
    <name evidence="1" type="ORF">EUGRSUZ_L03552</name>
</gene>
<name>A0AAD9T880_EUCGR</name>
<dbReference type="Proteomes" id="UP000030711">
    <property type="component" value="Unassembled WGS sequence"/>
</dbReference>
<organism evidence="1 2">
    <name type="scientific">Eucalyptus grandis</name>
    <name type="common">Flooded gum</name>
    <dbReference type="NCBI Taxonomy" id="71139"/>
    <lineage>
        <taxon>Eukaryota</taxon>
        <taxon>Viridiplantae</taxon>
        <taxon>Streptophyta</taxon>
        <taxon>Embryophyta</taxon>
        <taxon>Tracheophyta</taxon>
        <taxon>Spermatophyta</taxon>
        <taxon>Magnoliopsida</taxon>
        <taxon>eudicotyledons</taxon>
        <taxon>Gunneridae</taxon>
        <taxon>Pentapetalae</taxon>
        <taxon>rosids</taxon>
        <taxon>malvids</taxon>
        <taxon>Myrtales</taxon>
        <taxon>Myrtaceae</taxon>
        <taxon>Myrtoideae</taxon>
        <taxon>Eucalypteae</taxon>
        <taxon>Eucalyptus</taxon>
    </lineage>
</organism>
<comment type="caution">
    <text evidence="1">The sequence shown here is derived from an EMBL/GenBank/DDBJ whole genome shotgun (WGS) entry which is preliminary data.</text>
</comment>
<accession>A0AAD9T880</accession>
<dbReference type="PANTHER" id="PTHR33511">
    <property type="entry name" value="OS06G0632400 PROTEIN"/>
    <property type="match status" value="1"/>
</dbReference>
<dbReference type="EMBL" id="MU851655">
    <property type="protein sequence ID" value="KAK2631011.1"/>
    <property type="molecule type" value="Genomic_DNA"/>
</dbReference>
<proteinExistence type="predicted"/>
<evidence type="ECO:0000313" key="2">
    <source>
        <dbReference type="Proteomes" id="UP000030711"/>
    </source>
</evidence>
<sequence length="78" mass="8972">MGGNNGQKKSSSSSSFCFMNLFKPQRPRRDDARVMDSMKPIKIWPSDYNKGRYIADHDIDKKASDYIAKFHETQVIAD</sequence>
<dbReference type="AlphaFoldDB" id="A0AAD9T880"/>